<name>A0A022RBE6_ERYGU</name>
<organism evidence="2 3">
    <name type="scientific">Erythranthe guttata</name>
    <name type="common">Yellow monkey flower</name>
    <name type="synonym">Mimulus guttatus</name>
    <dbReference type="NCBI Taxonomy" id="4155"/>
    <lineage>
        <taxon>Eukaryota</taxon>
        <taxon>Viridiplantae</taxon>
        <taxon>Streptophyta</taxon>
        <taxon>Embryophyta</taxon>
        <taxon>Tracheophyta</taxon>
        <taxon>Spermatophyta</taxon>
        <taxon>Magnoliopsida</taxon>
        <taxon>eudicotyledons</taxon>
        <taxon>Gunneridae</taxon>
        <taxon>Pentapetalae</taxon>
        <taxon>asterids</taxon>
        <taxon>lamiids</taxon>
        <taxon>Lamiales</taxon>
        <taxon>Phrymaceae</taxon>
        <taxon>Erythranthe</taxon>
    </lineage>
</organism>
<dbReference type="PANTHER" id="PTHR10492">
    <property type="match status" value="1"/>
</dbReference>
<evidence type="ECO:0000313" key="3">
    <source>
        <dbReference type="Proteomes" id="UP000030748"/>
    </source>
</evidence>
<dbReference type="STRING" id="4155.A0A022RBE6"/>
<evidence type="ECO:0000313" key="2">
    <source>
        <dbReference type="EMBL" id="EYU37339.1"/>
    </source>
</evidence>
<dbReference type="Pfam" id="PF21530">
    <property type="entry name" value="Pif1_2B_dom"/>
    <property type="match status" value="1"/>
</dbReference>
<dbReference type="Proteomes" id="UP000030748">
    <property type="component" value="Unassembled WGS sequence"/>
</dbReference>
<evidence type="ECO:0000259" key="1">
    <source>
        <dbReference type="Pfam" id="PF21530"/>
    </source>
</evidence>
<proteinExistence type="predicted"/>
<dbReference type="EMBL" id="KI630540">
    <property type="protein sequence ID" value="EYU37339.1"/>
    <property type="molecule type" value="Genomic_DNA"/>
</dbReference>
<dbReference type="GO" id="GO:0016887">
    <property type="term" value="F:ATP hydrolysis activity"/>
    <property type="evidence" value="ECO:0007669"/>
    <property type="project" value="RHEA"/>
</dbReference>
<dbReference type="PhylomeDB" id="A0A022RBE6"/>
<dbReference type="GO" id="GO:0005524">
    <property type="term" value="F:ATP binding"/>
    <property type="evidence" value="ECO:0007669"/>
    <property type="project" value="UniProtKB-KW"/>
</dbReference>
<protein>
    <recommendedName>
        <fullName evidence="1">DNA helicase Pif1-like 2B domain-containing protein</fullName>
    </recommendedName>
</protein>
<keyword evidence="3" id="KW-1185">Reference proteome</keyword>
<dbReference type="GO" id="GO:0006310">
    <property type="term" value="P:DNA recombination"/>
    <property type="evidence" value="ECO:0007669"/>
    <property type="project" value="UniProtKB-KW"/>
</dbReference>
<dbReference type="GO" id="GO:0006281">
    <property type="term" value="P:DNA repair"/>
    <property type="evidence" value="ECO:0007669"/>
    <property type="project" value="UniProtKB-KW"/>
</dbReference>
<accession>A0A022RBE6</accession>
<dbReference type="InterPro" id="IPR049163">
    <property type="entry name" value="Pif1-like_2B_dom"/>
</dbReference>
<dbReference type="GO" id="GO:0043139">
    <property type="term" value="F:5'-3' DNA helicase activity"/>
    <property type="evidence" value="ECO:0007669"/>
    <property type="project" value="UniProtKB-EC"/>
</dbReference>
<dbReference type="AlphaFoldDB" id="A0A022RBE6"/>
<dbReference type="GO" id="GO:0000723">
    <property type="term" value="P:telomere maintenance"/>
    <property type="evidence" value="ECO:0007669"/>
    <property type="project" value="InterPro"/>
</dbReference>
<dbReference type="PANTHER" id="PTHR10492:SF94">
    <property type="entry name" value="ATP-DEPENDENT DNA HELICASE"/>
    <property type="match status" value="1"/>
</dbReference>
<dbReference type="eggNOG" id="KOG0987">
    <property type="taxonomic scope" value="Eukaryota"/>
</dbReference>
<feature type="domain" description="DNA helicase Pif1-like 2B" evidence="1">
    <location>
        <begin position="64"/>
        <end position="106"/>
    </location>
</feature>
<sequence length="106" mass="12008">MNLFGGNFRQNLPIVLGGSRDSMIAASIDCSVIWLNVTKIRLTLREYVSYNWTIDSNQKGEYEDYLNSILVSGLPPHILRLEKNCPIMLFSNLVFLKGLCNGTRLI</sequence>
<gene>
    <name evidence="2" type="ORF">MIMGU_mgv11b021470mg</name>
</gene>
<reference evidence="2 3" key="1">
    <citation type="journal article" date="2013" name="Proc. Natl. Acad. Sci. U.S.A.">
        <title>Fine-scale variation in meiotic recombination in Mimulus inferred from population shotgun sequencing.</title>
        <authorList>
            <person name="Hellsten U."/>
            <person name="Wright K.M."/>
            <person name="Jenkins J."/>
            <person name="Shu S."/>
            <person name="Yuan Y."/>
            <person name="Wessler S.R."/>
            <person name="Schmutz J."/>
            <person name="Willis J.H."/>
            <person name="Rokhsar D.S."/>
        </authorList>
    </citation>
    <scope>NUCLEOTIDE SEQUENCE [LARGE SCALE GENOMIC DNA]</scope>
    <source>
        <strain evidence="3">cv. DUN x IM62</strain>
    </source>
</reference>